<evidence type="ECO:0000256" key="1">
    <source>
        <dbReference type="SAM" id="Phobius"/>
    </source>
</evidence>
<reference evidence="2" key="1">
    <citation type="submission" date="2013-09" db="EMBL/GenBank/DDBJ databases">
        <title>Complete nucleotide sequence of Streptomyces linear plasmid pFRL6.</title>
        <authorList>
            <person name="Chen Z."/>
            <person name="Fang P."/>
            <person name="Qin Z."/>
        </authorList>
    </citation>
    <scope>NUCLEOTIDE SEQUENCE</scope>
    <source>
        <plasmid evidence="2">pFRL6</plasmid>
    </source>
</reference>
<feature type="transmembrane region" description="Helical" evidence="1">
    <location>
        <begin position="6"/>
        <end position="24"/>
    </location>
</feature>
<keyword evidence="1" id="KW-0812">Transmembrane</keyword>
<gene>
    <name evidence="2" type="ORF">pFRL6_22</name>
</gene>
<organism evidence="2">
    <name type="scientific">Streptomyces sp. F12</name>
    <dbReference type="NCBI Taxonomy" id="1436084"/>
    <lineage>
        <taxon>Bacteria</taxon>
        <taxon>Bacillati</taxon>
        <taxon>Actinomycetota</taxon>
        <taxon>Actinomycetes</taxon>
        <taxon>Kitasatosporales</taxon>
        <taxon>Streptomycetaceae</taxon>
        <taxon>Streptomyces</taxon>
    </lineage>
</organism>
<keyword evidence="1" id="KW-0472">Membrane</keyword>
<protein>
    <submittedName>
        <fullName evidence="2">Uncharacterized protein</fullName>
    </submittedName>
</protein>
<geneLocation type="plasmid" evidence="2">
    <name>pFRL6</name>
</geneLocation>
<name>V9Z7X7_9ACTN</name>
<keyword evidence="2" id="KW-0614">Plasmid</keyword>
<dbReference type="EMBL" id="KF602051">
    <property type="protein sequence ID" value="AHE40109.1"/>
    <property type="molecule type" value="Genomic_DNA"/>
</dbReference>
<evidence type="ECO:0000313" key="2">
    <source>
        <dbReference type="EMBL" id="AHE40109.1"/>
    </source>
</evidence>
<sequence>MDLARLVIFAAVVPYVFLSLFRFVTNPANSLSDAFTPQWLQRIRSRRITNRQRHEYRRARY</sequence>
<proteinExistence type="predicted"/>
<accession>V9Z7X7</accession>
<dbReference type="AlphaFoldDB" id="V9Z7X7"/>
<keyword evidence="1" id="KW-1133">Transmembrane helix</keyword>